<dbReference type="InterPro" id="IPR000182">
    <property type="entry name" value="GNAT_dom"/>
</dbReference>
<evidence type="ECO:0000313" key="11">
    <source>
        <dbReference type="Proteomes" id="UP000268093"/>
    </source>
</evidence>
<dbReference type="AlphaFoldDB" id="A0A433DCN8"/>
<dbReference type="PANTHER" id="PTHR13355:SF11">
    <property type="entry name" value="GLUCOSAMINE 6-PHOSPHATE N-ACETYLTRANSFERASE"/>
    <property type="match status" value="1"/>
</dbReference>
<dbReference type="UniPathway" id="UPA00113">
    <property type="reaction ID" value="UER00529"/>
</dbReference>
<organism evidence="10 11">
    <name type="scientific">Jimgerdemannia flammicorona</name>
    <dbReference type="NCBI Taxonomy" id="994334"/>
    <lineage>
        <taxon>Eukaryota</taxon>
        <taxon>Fungi</taxon>
        <taxon>Fungi incertae sedis</taxon>
        <taxon>Mucoromycota</taxon>
        <taxon>Mucoromycotina</taxon>
        <taxon>Endogonomycetes</taxon>
        <taxon>Endogonales</taxon>
        <taxon>Endogonaceae</taxon>
        <taxon>Jimgerdemannia</taxon>
    </lineage>
</organism>
<dbReference type="PROSITE" id="PS51186">
    <property type="entry name" value="GNAT"/>
    <property type="match status" value="1"/>
</dbReference>
<keyword evidence="4 8" id="KW-0808">Transferase</keyword>
<dbReference type="Gene3D" id="3.40.630.30">
    <property type="match status" value="1"/>
</dbReference>
<evidence type="ECO:0000256" key="3">
    <source>
        <dbReference type="ARBA" id="ARBA00011738"/>
    </source>
</evidence>
<dbReference type="Pfam" id="PF00583">
    <property type="entry name" value="Acetyltransf_1"/>
    <property type="match status" value="1"/>
</dbReference>
<keyword evidence="6" id="KW-0472">Membrane</keyword>
<proteinExistence type="inferred from homology"/>
<dbReference type="EMBL" id="RBNI01003211">
    <property type="protein sequence ID" value="RUP48589.1"/>
    <property type="molecule type" value="Genomic_DNA"/>
</dbReference>
<sequence>MKGFGRESRQARVQVGNSIPCAALDNRRADAVAKCGRGYIMVFGDARRLAAWICLLIPKSRFHVSRDWEKPRCVAEVRGQKPGNDNLANPSTQPINHQLINHQLINHQPINYQPISHKIAFYPLKIKHSTMPASHSELLFSYDLISPEVQAALPQGYHLRALAHGDYERGFLKTLAVLTEVGNHSKADWMERFDYLKKHNHEYFTIVIVDPQDRVVAAGTIFVERKFVHLNGLVGHIEDIAVDGNQQGKKFGLRIIQALKFIGAKTGCYKVILDCSQKNIPFYEKCGFTHKEYEMAWYVPKDAIKAKL</sequence>
<accession>A0A433DCN8</accession>
<comment type="pathway">
    <text evidence="8">Nucleotide-sugar biosynthesis; UDP-N-acetyl-alpha-D-glucosamine biosynthesis; N-acetyl-alpha-D-glucosamine 1-phosphate from alpha-D-glucosamine 6-phosphate (route I): step 1/2.</text>
</comment>
<dbReference type="FunFam" id="3.40.630.30:FF:000048">
    <property type="entry name" value="Glucosamine 6-phosphate N-acetyltransferase"/>
    <property type="match status" value="1"/>
</dbReference>
<comment type="catalytic activity">
    <reaction evidence="8">
        <text>D-glucosamine 6-phosphate + acetyl-CoA = N-acetyl-D-glucosamine 6-phosphate + CoA + H(+)</text>
        <dbReference type="Rhea" id="RHEA:10292"/>
        <dbReference type="ChEBI" id="CHEBI:15378"/>
        <dbReference type="ChEBI" id="CHEBI:57287"/>
        <dbReference type="ChEBI" id="CHEBI:57288"/>
        <dbReference type="ChEBI" id="CHEBI:57513"/>
        <dbReference type="ChEBI" id="CHEBI:58725"/>
        <dbReference type="EC" id="2.3.1.4"/>
    </reaction>
</comment>
<comment type="subcellular location">
    <subcellularLocation>
        <location evidence="1">Endomembrane system</location>
        <topology evidence="1">Peripheral membrane protein</topology>
    </subcellularLocation>
    <subcellularLocation>
        <location evidence="2">Endoplasmic reticulum membrane</location>
    </subcellularLocation>
</comment>
<evidence type="ECO:0000256" key="7">
    <source>
        <dbReference type="ARBA" id="ARBA00023315"/>
    </source>
</evidence>
<dbReference type="GO" id="GO:0004343">
    <property type="term" value="F:glucosamine 6-phosphate N-acetyltransferase activity"/>
    <property type="evidence" value="ECO:0007669"/>
    <property type="project" value="UniProtKB-UniRule"/>
</dbReference>
<dbReference type="GO" id="GO:0005789">
    <property type="term" value="C:endoplasmic reticulum membrane"/>
    <property type="evidence" value="ECO:0007669"/>
    <property type="project" value="UniProtKB-SubCell"/>
</dbReference>
<name>A0A433DCN8_9FUNG</name>
<protein>
    <recommendedName>
        <fullName evidence="8">Glucosamine 6-phosphate N-acetyltransferase</fullName>
        <ecNumber evidence="8">2.3.1.4</ecNumber>
    </recommendedName>
</protein>
<dbReference type="SUPFAM" id="SSF55729">
    <property type="entry name" value="Acyl-CoA N-acyltransferases (Nat)"/>
    <property type="match status" value="1"/>
</dbReference>
<evidence type="ECO:0000256" key="4">
    <source>
        <dbReference type="ARBA" id="ARBA00022679"/>
    </source>
</evidence>
<evidence type="ECO:0000259" key="9">
    <source>
        <dbReference type="PROSITE" id="PS51186"/>
    </source>
</evidence>
<dbReference type="PANTHER" id="PTHR13355">
    <property type="entry name" value="GLUCOSAMINE 6-PHOSPHATE N-ACETYLTRANSFERASE"/>
    <property type="match status" value="1"/>
</dbReference>
<evidence type="ECO:0000256" key="8">
    <source>
        <dbReference type="RuleBase" id="RU365086"/>
    </source>
</evidence>
<dbReference type="InterPro" id="IPR016181">
    <property type="entry name" value="Acyl_CoA_acyltransferase"/>
</dbReference>
<keyword evidence="7 8" id="KW-0012">Acyltransferase</keyword>
<dbReference type="EC" id="2.3.1.4" evidence="8"/>
<evidence type="ECO:0000256" key="1">
    <source>
        <dbReference type="ARBA" id="ARBA00004184"/>
    </source>
</evidence>
<comment type="subunit">
    <text evidence="3">Homodimer.</text>
</comment>
<evidence type="ECO:0000313" key="10">
    <source>
        <dbReference type="EMBL" id="RUP48589.1"/>
    </source>
</evidence>
<dbReference type="CDD" id="cd04301">
    <property type="entry name" value="NAT_SF"/>
    <property type="match status" value="1"/>
</dbReference>
<dbReference type="Proteomes" id="UP000268093">
    <property type="component" value="Unassembled WGS sequence"/>
</dbReference>
<dbReference type="OrthoDB" id="10039976at2759"/>
<comment type="caution">
    <text evidence="10">The sequence shown here is derived from an EMBL/GenBank/DDBJ whole genome shotgun (WGS) entry which is preliminary data.</text>
</comment>
<dbReference type="InterPro" id="IPR039143">
    <property type="entry name" value="GNPNAT1-like"/>
</dbReference>
<evidence type="ECO:0000256" key="2">
    <source>
        <dbReference type="ARBA" id="ARBA00004586"/>
    </source>
</evidence>
<reference evidence="10 11" key="1">
    <citation type="journal article" date="2018" name="New Phytol.">
        <title>Phylogenomics of Endogonaceae and evolution of mycorrhizas within Mucoromycota.</title>
        <authorList>
            <person name="Chang Y."/>
            <person name="Desiro A."/>
            <person name="Na H."/>
            <person name="Sandor L."/>
            <person name="Lipzen A."/>
            <person name="Clum A."/>
            <person name="Barry K."/>
            <person name="Grigoriev I.V."/>
            <person name="Martin F.M."/>
            <person name="Stajich J.E."/>
            <person name="Smith M.E."/>
            <person name="Bonito G."/>
            <person name="Spatafora J.W."/>
        </authorList>
    </citation>
    <scope>NUCLEOTIDE SEQUENCE [LARGE SCALE GENOMIC DNA]</scope>
    <source>
        <strain evidence="10 11">GMNB39</strain>
    </source>
</reference>
<keyword evidence="5" id="KW-0256">Endoplasmic reticulum</keyword>
<comment type="similarity">
    <text evidence="8">Belongs to the acetyltransferase family. GNA1 subfamily.</text>
</comment>
<gene>
    <name evidence="10" type="ORF">BC936DRAFT_144349</name>
</gene>
<feature type="domain" description="N-acetyltransferase" evidence="9">
    <location>
        <begin position="157"/>
        <end position="308"/>
    </location>
</feature>
<evidence type="ECO:0000256" key="6">
    <source>
        <dbReference type="ARBA" id="ARBA00023136"/>
    </source>
</evidence>
<evidence type="ECO:0000256" key="5">
    <source>
        <dbReference type="ARBA" id="ARBA00022824"/>
    </source>
</evidence>
<keyword evidence="11" id="KW-1185">Reference proteome</keyword>
<dbReference type="GO" id="GO:0006048">
    <property type="term" value="P:UDP-N-acetylglucosamine biosynthetic process"/>
    <property type="evidence" value="ECO:0007669"/>
    <property type="project" value="UniProtKB-UniRule"/>
</dbReference>